<evidence type="ECO:0000256" key="4">
    <source>
        <dbReference type="SAM" id="SignalP"/>
    </source>
</evidence>
<keyword evidence="4" id="KW-0732">Signal</keyword>
<dbReference type="PANTHER" id="PTHR32347:SF23">
    <property type="entry name" value="BLL5650 PROTEIN"/>
    <property type="match status" value="1"/>
</dbReference>
<dbReference type="PANTHER" id="PTHR32347">
    <property type="entry name" value="EFFLUX SYSTEM COMPONENT YKNX-RELATED"/>
    <property type="match status" value="1"/>
</dbReference>
<evidence type="ECO:0000256" key="3">
    <source>
        <dbReference type="SAM" id="Coils"/>
    </source>
</evidence>
<accession>A0A9D1VQ81</accession>
<comment type="subcellular location">
    <subcellularLocation>
        <location evidence="1">Cell envelope</location>
    </subcellularLocation>
</comment>
<dbReference type="AlphaFoldDB" id="A0A9D1VQ81"/>
<feature type="coiled-coil region" evidence="3">
    <location>
        <begin position="91"/>
        <end position="118"/>
    </location>
</feature>
<gene>
    <name evidence="5" type="ORF">H9982_01940</name>
</gene>
<evidence type="ECO:0000256" key="1">
    <source>
        <dbReference type="ARBA" id="ARBA00004196"/>
    </source>
</evidence>
<evidence type="ECO:0000313" key="5">
    <source>
        <dbReference type="EMBL" id="HIX44960.1"/>
    </source>
</evidence>
<dbReference type="InterPro" id="IPR050465">
    <property type="entry name" value="UPF0194_transport"/>
</dbReference>
<keyword evidence="2 3" id="KW-0175">Coiled coil</keyword>
<organism evidence="5 6">
    <name type="scientific">Candidatus Barnesiella excrementipullorum</name>
    <dbReference type="NCBI Taxonomy" id="2838479"/>
    <lineage>
        <taxon>Bacteria</taxon>
        <taxon>Pseudomonadati</taxon>
        <taxon>Bacteroidota</taxon>
        <taxon>Bacteroidia</taxon>
        <taxon>Bacteroidales</taxon>
        <taxon>Barnesiellaceae</taxon>
        <taxon>Barnesiella</taxon>
    </lineage>
</organism>
<dbReference type="GO" id="GO:0030313">
    <property type="term" value="C:cell envelope"/>
    <property type="evidence" value="ECO:0007669"/>
    <property type="project" value="UniProtKB-SubCell"/>
</dbReference>
<dbReference type="Gene3D" id="2.40.30.170">
    <property type="match status" value="1"/>
</dbReference>
<sequence length="301" mass="32767">MNRLTTNFWVAACLLLALPGCNNDSDFEAAGTFEATEVTVSSEASGRILWLNLAEGDTVLPHTVVGVIDSVQLYLAKLQAEQSLASARSSRPDVEKQIAVLKEQLAKQEYERARVEKLVEAKAATTKQLDDVVAQIALLRSQLAAQESALRNNAGSADALVAQAELQVAQAADRLAKCKIYSPLAGTVLARYVEAGEFAVQGMPLFKVADMRHLFLRAYVTSVQLADMVLGDTVTVYADFGGDKRREYTGTVAWISSESEFTPKSIPTKDDRANLVYAVKVAVENDGYIKLGMYGEIELRK</sequence>
<protein>
    <submittedName>
        <fullName evidence="5">HlyD family efflux transporter periplasmic adaptor subunit</fullName>
    </submittedName>
</protein>
<evidence type="ECO:0000313" key="6">
    <source>
        <dbReference type="Proteomes" id="UP000824246"/>
    </source>
</evidence>
<feature type="chain" id="PRO_5039674497" evidence="4">
    <location>
        <begin position="25"/>
        <end position="301"/>
    </location>
</feature>
<dbReference type="Proteomes" id="UP000824246">
    <property type="component" value="Unassembled WGS sequence"/>
</dbReference>
<dbReference type="Gene3D" id="2.40.50.100">
    <property type="match status" value="1"/>
</dbReference>
<dbReference type="Gene3D" id="1.10.287.470">
    <property type="entry name" value="Helix hairpin bin"/>
    <property type="match status" value="1"/>
</dbReference>
<dbReference type="EMBL" id="DXFB01000049">
    <property type="protein sequence ID" value="HIX44960.1"/>
    <property type="molecule type" value="Genomic_DNA"/>
</dbReference>
<proteinExistence type="predicted"/>
<reference evidence="5" key="1">
    <citation type="journal article" date="2021" name="PeerJ">
        <title>Extensive microbial diversity within the chicken gut microbiome revealed by metagenomics and culture.</title>
        <authorList>
            <person name="Gilroy R."/>
            <person name="Ravi A."/>
            <person name="Getino M."/>
            <person name="Pursley I."/>
            <person name="Horton D.L."/>
            <person name="Alikhan N.F."/>
            <person name="Baker D."/>
            <person name="Gharbi K."/>
            <person name="Hall N."/>
            <person name="Watson M."/>
            <person name="Adriaenssens E.M."/>
            <person name="Foster-Nyarko E."/>
            <person name="Jarju S."/>
            <person name="Secka A."/>
            <person name="Antonio M."/>
            <person name="Oren A."/>
            <person name="Chaudhuri R.R."/>
            <person name="La Ragione R."/>
            <person name="Hildebrand F."/>
            <person name="Pallen M.J."/>
        </authorList>
    </citation>
    <scope>NUCLEOTIDE SEQUENCE</scope>
    <source>
        <strain evidence="5">ChiHjej12B11-16260</strain>
    </source>
</reference>
<evidence type="ECO:0000256" key="2">
    <source>
        <dbReference type="ARBA" id="ARBA00023054"/>
    </source>
</evidence>
<feature type="signal peptide" evidence="4">
    <location>
        <begin position="1"/>
        <end position="24"/>
    </location>
</feature>
<reference evidence="5" key="2">
    <citation type="submission" date="2021-04" db="EMBL/GenBank/DDBJ databases">
        <authorList>
            <person name="Gilroy R."/>
        </authorList>
    </citation>
    <scope>NUCLEOTIDE SEQUENCE</scope>
    <source>
        <strain evidence="5">ChiHjej12B11-16260</strain>
    </source>
</reference>
<dbReference type="SUPFAM" id="SSF111369">
    <property type="entry name" value="HlyD-like secretion proteins"/>
    <property type="match status" value="1"/>
</dbReference>
<name>A0A9D1VQ81_9BACT</name>
<comment type="caution">
    <text evidence="5">The sequence shown here is derived from an EMBL/GenBank/DDBJ whole genome shotgun (WGS) entry which is preliminary data.</text>
</comment>